<keyword evidence="3" id="KW-1185">Reference proteome</keyword>
<dbReference type="EMBL" id="FNOW01000035">
    <property type="protein sequence ID" value="SDY17092.1"/>
    <property type="molecule type" value="Genomic_DNA"/>
</dbReference>
<feature type="compositionally biased region" description="Basic and acidic residues" evidence="1">
    <location>
        <begin position="248"/>
        <end position="263"/>
    </location>
</feature>
<protein>
    <submittedName>
        <fullName evidence="2">Uncharacterized protein</fullName>
    </submittedName>
</protein>
<evidence type="ECO:0000256" key="1">
    <source>
        <dbReference type="SAM" id="MobiDB-lite"/>
    </source>
</evidence>
<proteinExistence type="predicted"/>
<evidence type="ECO:0000313" key="2">
    <source>
        <dbReference type="EMBL" id="SDY17092.1"/>
    </source>
</evidence>
<dbReference type="AlphaFoldDB" id="A0A1H3HNQ4"/>
<organism evidence="2 3">
    <name type="scientific">Allochromatium warmingii</name>
    <name type="common">Chromatium warmingii</name>
    <dbReference type="NCBI Taxonomy" id="61595"/>
    <lineage>
        <taxon>Bacteria</taxon>
        <taxon>Pseudomonadati</taxon>
        <taxon>Pseudomonadota</taxon>
        <taxon>Gammaproteobacteria</taxon>
        <taxon>Chromatiales</taxon>
        <taxon>Chromatiaceae</taxon>
        <taxon>Allochromatium</taxon>
    </lineage>
</organism>
<dbReference type="STRING" id="61595.SAMN05421644_1359"/>
<evidence type="ECO:0000313" key="3">
    <source>
        <dbReference type="Proteomes" id="UP000198672"/>
    </source>
</evidence>
<reference evidence="3" key="1">
    <citation type="submission" date="2016-10" db="EMBL/GenBank/DDBJ databases">
        <authorList>
            <person name="Varghese N."/>
            <person name="Submissions S."/>
        </authorList>
    </citation>
    <scope>NUCLEOTIDE SEQUENCE [LARGE SCALE GENOMIC DNA]</scope>
    <source>
        <strain evidence="3">DSM 173</strain>
    </source>
</reference>
<sequence length="263" mass="28681">MCMTCPDWLTVPAAPIAAECAADATLRLTRIGQLGVLAHPLLAERYHHAARSDIQRGLSVIRSELLDPSCCCCTPVAPLDRHRLDVALSRGRHAAERAKLAGCQVLLCRGVADDSEQAIWPFHRFDVAVSPHVAYVRLQQRARFESAALTGALIAGAQMGLYLAPRGQTAWQAAELAQALHVGVGAWLVCRVQKMPHPCPQSGAIFCDAGASFGGGTRRKIRDRCVRYHAFSLNERTNVSGTFFNSPRDSDYDHRKPTLADCD</sequence>
<accession>A0A1H3HNQ4</accession>
<dbReference type="Proteomes" id="UP000198672">
    <property type="component" value="Unassembled WGS sequence"/>
</dbReference>
<name>A0A1H3HNQ4_ALLWA</name>
<gene>
    <name evidence="2" type="ORF">SAMN05421644_1359</name>
</gene>
<feature type="region of interest" description="Disordered" evidence="1">
    <location>
        <begin position="244"/>
        <end position="263"/>
    </location>
</feature>